<dbReference type="Proteomes" id="UP000256999">
    <property type="component" value="Unassembled WGS sequence"/>
</dbReference>
<dbReference type="GO" id="GO:0008233">
    <property type="term" value="F:peptidase activity"/>
    <property type="evidence" value="ECO:0007669"/>
    <property type="project" value="UniProtKB-KW"/>
</dbReference>
<dbReference type="AlphaFoldDB" id="A0A3E0UG41"/>
<dbReference type="OrthoDB" id="9780217at2"/>
<evidence type="ECO:0000256" key="2">
    <source>
        <dbReference type="ARBA" id="ARBA00022801"/>
    </source>
</evidence>
<keyword evidence="2" id="KW-0378">Hydrolase</keyword>
<evidence type="ECO:0000256" key="4">
    <source>
        <dbReference type="ARBA" id="ARBA00069124"/>
    </source>
</evidence>
<protein>
    <recommendedName>
        <fullName evidence="4">Isoaspartyl peptidase</fullName>
    </recommendedName>
</protein>
<dbReference type="InterPro" id="IPR000246">
    <property type="entry name" value="Peptidase_T2"/>
</dbReference>
<proteinExistence type="predicted"/>
<dbReference type="Gene3D" id="3.60.20.30">
    <property type="entry name" value="(Glycosyl)asparaginase"/>
    <property type="match status" value="1"/>
</dbReference>
<feature type="binding site" evidence="6">
    <location>
        <begin position="294"/>
        <end position="297"/>
    </location>
    <ligand>
        <name>substrate</name>
    </ligand>
</feature>
<dbReference type="RefSeq" id="WP_116000219.1">
    <property type="nucleotide sequence ID" value="NZ_QUOV01000001.1"/>
</dbReference>
<reference evidence="9 10" key="1">
    <citation type="submission" date="2018-08" db="EMBL/GenBank/DDBJ databases">
        <title>Thalassotalea euphylliae genome.</title>
        <authorList>
            <person name="Summers S."/>
            <person name="Rice S.A."/>
            <person name="Freckelton M.L."/>
            <person name="Nedved B.T."/>
            <person name="Hadfield M.G."/>
        </authorList>
    </citation>
    <scope>NUCLEOTIDE SEQUENCE [LARGE SCALE GENOMIC DNA]</scope>
    <source>
        <strain evidence="9 10">H2</strain>
    </source>
</reference>
<dbReference type="CDD" id="cd04701">
    <property type="entry name" value="Asparaginase_2"/>
    <property type="match status" value="1"/>
</dbReference>
<feature type="active site" description="Nucleophile" evidence="5">
    <location>
        <position position="243"/>
    </location>
</feature>
<dbReference type="GO" id="GO:0016811">
    <property type="term" value="F:hydrolase activity, acting on carbon-nitrogen (but not peptide) bonds, in linear amides"/>
    <property type="evidence" value="ECO:0007669"/>
    <property type="project" value="UniProtKB-ARBA"/>
</dbReference>
<accession>A0A3E0UG41</accession>
<evidence type="ECO:0000256" key="6">
    <source>
        <dbReference type="PIRSR" id="PIRSR600246-2"/>
    </source>
</evidence>
<dbReference type="InterPro" id="IPR029055">
    <property type="entry name" value="Ntn_hydrolases_N"/>
</dbReference>
<gene>
    <name evidence="9" type="ORF">DXX92_09380</name>
</gene>
<dbReference type="Pfam" id="PF01112">
    <property type="entry name" value="Asparaginase_2"/>
    <property type="match status" value="1"/>
</dbReference>
<comment type="caution">
    <text evidence="9">The sequence shown here is derived from an EMBL/GenBank/DDBJ whole genome shotgun (WGS) entry which is preliminary data.</text>
</comment>
<evidence type="ECO:0000256" key="8">
    <source>
        <dbReference type="SAM" id="Coils"/>
    </source>
</evidence>
<keyword evidence="8" id="KW-0175">Coiled coil</keyword>
<dbReference type="EMBL" id="QUOV01000001">
    <property type="protein sequence ID" value="REL35547.1"/>
    <property type="molecule type" value="Genomic_DNA"/>
</dbReference>
<sequence>MRANKSVHEYINQKTTTNTYASNATSNKPNASNVYGRLAKYFLVAASLSAVPTTYAYAEKPIAIAIHGGAGTIDKSKMTPQKRAQYDAALSAAVNKGYELLAQGKTSQQAVIAAIQILEDSPLFNAGKGAVYTFDETHELDASIMHGRTLNAGAVAGVKTVKSPIALAQAIMEKSVHVMLSGEGAEQFAKSQNLMMVENSYFDTEHRYKALIRAKQKLAKKEQELKDFQAAHHVLDAEYKFGTVGAVALDKYGDLVAGTSTGGMTAKRYGRVGDAPIIGAGTYANNASCAVSATGHGEYFIRYHVAADICARMQYQGVSLKQASDTVVNKVLVEAGGDGGVIAIDRNGNIAMPFNSKGMYRASRKHGEQAKVAIFKDE</sequence>
<evidence type="ECO:0000313" key="10">
    <source>
        <dbReference type="Proteomes" id="UP000256999"/>
    </source>
</evidence>
<evidence type="ECO:0000256" key="3">
    <source>
        <dbReference type="ARBA" id="ARBA00022813"/>
    </source>
</evidence>
<feature type="site" description="Cleavage; by autolysis" evidence="7">
    <location>
        <begin position="242"/>
        <end position="243"/>
    </location>
</feature>
<evidence type="ECO:0000256" key="1">
    <source>
        <dbReference type="ARBA" id="ARBA00022670"/>
    </source>
</evidence>
<evidence type="ECO:0000256" key="5">
    <source>
        <dbReference type="PIRSR" id="PIRSR600246-1"/>
    </source>
</evidence>
<dbReference type="PANTHER" id="PTHR10188:SF6">
    <property type="entry name" value="N(4)-(BETA-N-ACETYLGLUCOSAMINYL)-L-ASPARAGINASE"/>
    <property type="match status" value="1"/>
</dbReference>
<dbReference type="FunFam" id="3.60.20.30:FF:000001">
    <property type="entry name" value="Isoaspartyl peptidase/L-asparaginase"/>
    <property type="match status" value="1"/>
</dbReference>
<keyword evidence="1" id="KW-0645">Protease</keyword>
<name>A0A3E0UG41_9GAMM</name>
<dbReference type="GO" id="GO:0006508">
    <property type="term" value="P:proteolysis"/>
    <property type="evidence" value="ECO:0007669"/>
    <property type="project" value="UniProtKB-KW"/>
</dbReference>
<organism evidence="9 10">
    <name type="scientific">Thalassotalea euphylliae</name>
    <dbReference type="NCBI Taxonomy" id="1655234"/>
    <lineage>
        <taxon>Bacteria</taxon>
        <taxon>Pseudomonadati</taxon>
        <taxon>Pseudomonadota</taxon>
        <taxon>Gammaproteobacteria</taxon>
        <taxon>Alteromonadales</taxon>
        <taxon>Colwelliaceae</taxon>
        <taxon>Thalassotalea</taxon>
    </lineage>
</organism>
<dbReference type="SUPFAM" id="SSF56235">
    <property type="entry name" value="N-terminal nucleophile aminohydrolases (Ntn hydrolases)"/>
    <property type="match status" value="1"/>
</dbReference>
<evidence type="ECO:0000313" key="9">
    <source>
        <dbReference type="EMBL" id="REL35547.1"/>
    </source>
</evidence>
<evidence type="ECO:0000256" key="7">
    <source>
        <dbReference type="PIRSR" id="PIRSR600246-3"/>
    </source>
</evidence>
<keyword evidence="3" id="KW-0068">Autocatalytic cleavage</keyword>
<feature type="binding site" evidence="6">
    <location>
        <begin position="271"/>
        <end position="274"/>
    </location>
    <ligand>
        <name>substrate</name>
    </ligand>
</feature>
<dbReference type="PANTHER" id="PTHR10188">
    <property type="entry name" value="L-ASPARAGINASE"/>
    <property type="match status" value="1"/>
</dbReference>
<feature type="coiled-coil region" evidence="8">
    <location>
        <begin position="211"/>
        <end position="238"/>
    </location>
</feature>